<comment type="caution">
    <text evidence="2">The sequence shown here is derived from an EMBL/GenBank/DDBJ whole genome shotgun (WGS) entry which is preliminary data.</text>
</comment>
<dbReference type="AlphaFoldDB" id="A0A9Q5HSI7"/>
<evidence type="ECO:0000313" key="3">
    <source>
        <dbReference type="Proteomes" id="UP000757232"/>
    </source>
</evidence>
<dbReference type="EMBL" id="LNZH02000211">
    <property type="protein sequence ID" value="OCB85149.1"/>
    <property type="molecule type" value="Genomic_DNA"/>
</dbReference>
<proteinExistence type="predicted"/>
<keyword evidence="3" id="KW-1185">Reference proteome</keyword>
<gene>
    <name evidence="2" type="ORF">A7U60_g7775</name>
</gene>
<evidence type="ECO:0000256" key="1">
    <source>
        <dbReference type="SAM" id="Phobius"/>
    </source>
</evidence>
<feature type="transmembrane region" description="Helical" evidence="1">
    <location>
        <begin position="136"/>
        <end position="156"/>
    </location>
</feature>
<name>A0A9Q5HSI7_SANBA</name>
<accession>A0A9Q5HSI7</accession>
<protein>
    <submittedName>
        <fullName evidence="2">Uncharacterized protein</fullName>
    </submittedName>
</protein>
<organism evidence="2 3">
    <name type="scientific">Sanghuangporus baumii</name>
    <name type="common">Phellinus baumii</name>
    <dbReference type="NCBI Taxonomy" id="108892"/>
    <lineage>
        <taxon>Eukaryota</taxon>
        <taxon>Fungi</taxon>
        <taxon>Dikarya</taxon>
        <taxon>Basidiomycota</taxon>
        <taxon>Agaricomycotina</taxon>
        <taxon>Agaricomycetes</taxon>
        <taxon>Hymenochaetales</taxon>
        <taxon>Hymenochaetaceae</taxon>
        <taxon>Sanghuangporus</taxon>
    </lineage>
</organism>
<keyword evidence="1" id="KW-0812">Transmembrane</keyword>
<dbReference type="OrthoDB" id="2952413at2759"/>
<evidence type="ECO:0000313" key="2">
    <source>
        <dbReference type="EMBL" id="OCB85149.1"/>
    </source>
</evidence>
<sequence length="321" mass="35545">MEPVTSVLKPFTDIMSGETDMPPALTGVAEELFTAVRQTRQVSYIAVLVQVDLIWREKRSIPKGLYLFTRYYGIMYITVVVADIIVTNTPGNLLSTNIHVALTDLLNSAGDILFTTVVNVILILRLAALYKYNRKVICFLSILLIMEFAVELYVTVKNTLFTWKTAYVASPGFEASNSRTSTRMLTSITPAKQDPMSHYHLTTLNMTNNTDLVLAIKLILRKEIISPLLVALLRDGALHFFCITAILTVCTVTTTVIQGPYAAVGLEWLIAIYSVSGSRLILNLRDSAHRKPDHPSEAGIALQIFRAHDSSGQGTYSTLSL</sequence>
<keyword evidence="1" id="KW-0472">Membrane</keyword>
<reference evidence="2" key="1">
    <citation type="submission" date="2016-06" db="EMBL/GenBank/DDBJ databases">
        <title>Draft Genome sequence of the fungus Inonotus baumii.</title>
        <authorList>
            <person name="Zhu H."/>
            <person name="Lin W."/>
        </authorList>
    </citation>
    <scope>NUCLEOTIDE SEQUENCE</scope>
    <source>
        <strain evidence="2">821</strain>
    </source>
</reference>
<dbReference type="Proteomes" id="UP000757232">
    <property type="component" value="Unassembled WGS sequence"/>
</dbReference>
<keyword evidence="1" id="KW-1133">Transmembrane helix</keyword>
<feature type="transmembrane region" description="Helical" evidence="1">
    <location>
        <begin position="65"/>
        <end position="85"/>
    </location>
</feature>
<feature type="transmembrane region" description="Helical" evidence="1">
    <location>
        <begin position="105"/>
        <end position="124"/>
    </location>
</feature>